<keyword evidence="9" id="KW-0862">Zinc</keyword>
<dbReference type="PROSITE" id="PS51977">
    <property type="entry name" value="WGR"/>
    <property type="match status" value="1"/>
</dbReference>
<dbReference type="InterPro" id="IPR036616">
    <property type="entry name" value="Poly(ADP-ribose)pol_reg_dom_sf"/>
</dbReference>
<dbReference type="InterPro" id="IPR036420">
    <property type="entry name" value="BRCT_dom_sf"/>
</dbReference>
<dbReference type="SUPFAM" id="SSF47587">
    <property type="entry name" value="Domain of poly(ADP-ribose) polymerase"/>
    <property type="match status" value="1"/>
</dbReference>
<dbReference type="PROSITE" id="PS51060">
    <property type="entry name" value="PARP_ALPHA_HD"/>
    <property type="match status" value="1"/>
</dbReference>
<dbReference type="FunFam" id="2.20.140.10:FF:000001">
    <property type="entry name" value="Poly [ADP-ribose] polymerase"/>
    <property type="match status" value="1"/>
</dbReference>
<keyword evidence="6" id="KW-0677">Repeat</keyword>
<sequence length="749" mass="81354">MPPRRSARAAAAAAAAPTPTPPPVPAPGPKQRAAIKTSKNKAPTPTPSPSLPPTKNVLLLKGCRIVVGLPGKLGTDLEEQVAKLGAQTSKNVTKTVTHLIANTADITAGSAKVDRANKLGIPIVDQRWVEACEDEGEQVETDKYVELAAGTGAANGAANGTVNSAINGSAPAKGKKRAAESDDEDTKPAKRGKAVSKPAAKPASASPSKAAGAAASAKLQGKADKAASKGESDGQKAKKTKGFNVPIDEYCNLVTYKVYIDDDGIIYDANLNQTNAGNNNNKFYRVQLLHNGNTYKTWTRWGRVGEMGQNALLGNGTLPDALVNFNKKFKDKSGLNWAQRNDAPKNKKYTFIEKSYEDDSDDEAVDNVKEEDDDEEWVPPESKLEQPIQDLMALIFNAKYMNAAMADLNYDANKMPLGKLSKSTILKGFQALKDLASLFDDHSLAQSVYAMAYGPAVEMLSNRFYSYIPHDFGRNRPPIISNEPMLKKEIDLLESLGDMKEAAAIMKAERPKDTMHTFDRQFSSLGMEEMSVLDKESTEFKELAAYLVNSKGATHNVDYKVEEIFRIERAGEKKRFDESIYSTIPSDRRLLWHGSRATNFGGILSQGLRIAPPEAPVSGYMFGKGIYLADMSSKSVNYCCSYLSDRTALLLLCEAELGDPLQTLTDASYTAGDTAKAGGMYSTWGQGKVGPSKWKCAGDAHGSLKGIKMPDVTTAPGDTKVPNAYLMYNEYITYDINQVKLRYLFRVKT</sequence>
<evidence type="ECO:0000259" key="17">
    <source>
        <dbReference type="PROSITE" id="PS50172"/>
    </source>
</evidence>
<dbReference type="SMART" id="SM00773">
    <property type="entry name" value="WGR"/>
    <property type="match status" value="1"/>
</dbReference>
<dbReference type="SMART" id="SM00292">
    <property type="entry name" value="BRCT"/>
    <property type="match status" value="1"/>
</dbReference>
<dbReference type="Gene3D" id="3.40.50.10190">
    <property type="entry name" value="BRCT domain"/>
    <property type="match status" value="1"/>
</dbReference>
<evidence type="ECO:0000256" key="13">
    <source>
        <dbReference type="ARBA" id="ARBA00024347"/>
    </source>
</evidence>
<gene>
    <name evidence="21" type="ORF">CspeluHIS016_0402570</name>
</gene>
<accession>A0AAD3TVJ3</accession>
<dbReference type="Gene3D" id="3.90.228.10">
    <property type="match status" value="1"/>
</dbReference>
<evidence type="ECO:0000256" key="9">
    <source>
        <dbReference type="ARBA" id="ARBA00022833"/>
    </source>
</evidence>
<evidence type="ECO:0000256" key="15">
    <source>
        <dbReference type="RuleBase" id="RU362114"/>
    </source>
</evidence>
<dbReference type="PANTHER" id="PTHR10459:SF60">
    <property type="entry name" value="POLY [ADP-RIBOSE] POLYMERASE 2"/>
    <property type="match status" value="1"/>
</dbReference>
<comment type="caution">
    <text evidence="21">The sequence shown here is derived from an EMBL/GenBank/DDBJ whole genome shotgun (WGS) entry which is preliminary data.</text>
</comment>
<dbReference type="CDD" id="cd07997">
    <property type="entry name" value="WGR_PARP"/>
    <property type="match status" value="1"/>
</dbReference>
<dbReference type="Pfam" id="PF05406">
    <property type="entry name" value="WGR"/>
    <property type="match status" value="1"/>
</dbReference>
<dbReference type="Pfam" id="PF00533">
    <property type="entry name" value="BRCT"/>
    <property type="match status" value="1"/>
</dbReference>
<evidence type="ECO:0000256" key="6">
    <source>
        <dbReference type="ARBA" id="ARBA00022737"/>
    </source>
</evidence>
<dbReference type="GO" id="GO:0070212">
    <property type="term" value="P:protein poly-ADP-ribosylation"/>
    <property type="evidence" value="ECO:0007669"/>
    <property type="project" value="TreeGrafter"/>
</dbReference>
<dbReference type="InterPro" id="IPR050800">
    <property type="entry name" value="ARTD/PARP"/>
</dbReference>
<keyword evidence="11" id="KW-0238">DNA-binding</keyword>
<evidence type="ECO:0000256" key="5">
    <source>
        <dbReference type="ARBA" id="ARBA00022723"/>
    </source>
</evidence>
<dbReference type="GO" id="GO:0008270">
    <property type="term" value="F:zinc ion binding"/>
    <property type="evidence" value="ECO:0007669"/>
    <property type="project" value="UniProtKB-KW"/>
</dbReference>
<dbReference type="PROSITE" id="PS50172">
    <property type="entry name" value="BRCT"/>
    <property type="match status" value="1"/>
</dbReference>
<keyword evidence="2 15" id="KW-0328">Glycosyltransferase</keyword>
<dbReference type="InterPro" id="IPR001357">
    <property type="entry name" value="BRCT_dom"/>
</dbReference>
<keyword evidence="10 15" id="KW-0520">NAD</keyword>
<dbReference type="InterPro" id="IPR012317">
    <property type="entry name" value="Poly(ADP-ribose)pol_cat_dom"/>
</dbReference>
<evidence type="ECO:0000256" key="12">
    <source>
        <dbReference type="ARBA" id="ARBA00023242"/>
    </source>
</evidence>
<feature type="compositionally biased region" description="Low complexity" evidence="16">
    <location>
        <begin position="195"/>
        <end position="217"/>
    </location>
</feature>
<feature type="region of interest" description="Disordered" evidence="16">
    <location>
        <begin position="357"/>
        <end position="380"/>
    </location>
</feature>
<evidence type="ECO:0000259" key="18">
    <source>
        <dbReference type="PROSITE" id="PS51059"/>
    </source>
</evidence>
<dbReference type="GO" id="GO:0005730">
    <property type="term" value="C:nucleolus"/>
    <property type="evidence" value="ECO:0007669"/>
    <property type="project" value="TreeGrafter"/>
</dbReference>
<evidence type="ECO:0000313" key="22">
    <source>
        <dbReference type="Proteomes" id="UP001222932"/>
    </source>
</evidence>
<evidence type="ECO:0000256" key="2">
    <source>
        <dbReference type="ARBA" id="ARBA00022676"/>
    </source>
</evidence>
<dbReference type="GO" id="GO:0006302">
    <property type="term" value="P:double-strand break repair"/>
    <property type="evidence" value="ECO:0007669"/>
    <property type="project" value="TreeGrafter"/>
</dbReference>
<dbReference type="GO" id="GO:0003950">
    <property type="term" value="F:NAD+ poly-ADP-ribosyltransferase activity"/>
    <property type="evidence" value="ECO:0007669"/>
    <property type="project" value="UniProtKB-UniRule"/>
</dbReference>
<feature type="compositionally biased region" description="Acidic residues" evidence="16">
    <location>
        <begin position="358"/>
        <end position="378"/>
    </location>
</feature>
<dbReference type="SUPFAM" id="SSF52113">
    <property type="entry name" value="BRCT domain"/>
    <property type="match status" value="1"/>
</dbReference>
<dbReference type="Proteomes" id="UP001222932">
    <property type="component" value="Unassembled WGS sequence"/>
</dbReference>
<comment type="catalytic activity">
    <reaction evidence="14">
        <text>NAD(+) + (ADP-D-ribosyl)n-acceptor = nicotinamide + (ADP-D-ribosyl)n+1-acceptor + H(+).</text>
        <dbReference type="EC" id="2.4.2.30"/>
    </reaction>
</comment>
<dbReference type="SUPFAM" id="SSF142921">
    <property type="entry name" value="WGR domain-like"/>
    <property type="match status" value="1"/>
</dbReference>
<dbReference type="GO" id="GO:1990404">
    <property type="term" value="F:NAD+-protein mono-ADP-ribosyltransferase activity"/>
    <property type="evidence" value="ECO:0007669"/>
    <property type="project" value="TreeGrafter"/>
</dbReference>
<evidence type="ECO:0000256" key="14">
    <source>
        <dbReference type="ARBA" id="ARBA00033987"/>
    </source>
</evidence>
<dbReference type="InterPro" id="IPR036930">
    <property type="entry name" value="WGR_dom_sf"/>
</dbReference>
<dbReference type="SUPFAM" id="SSF56399">
    <property type="entry name" value="ADP-ribosylation"/>
    <property type="match status" value="1"/>
</dbReference>
<evidence type="ECO:0000256" key="1">
    <source>
        <dbReference type="ARBA" id="ARBA00004123"/>
    </source>
</evidence>
<keyword evidence="22" id="KW-1185">Reference proteome</keyword>
<evidence type="ECO:0000259" key="19">
    <source>
        <dbReference type="PROSITE" id="PS51060"/>
    </source>
</evidence>
<dbReference type="Pfam" id="PF00644">
    <property type="entry name" value="PARP"/>
    <property type="match status" value="1"/>
</dbReference>
<evidence type="ECO:0000256" key="3">
    <source>
        <dbReference type="ARBA" id="ARBA00022679"/>
    </source>
</evidence>
<dbReference type="AlphaFoldDB" id="A0AAD3TVJ3"/>
<proteinExistence type="inferred from homology"/>
<organism evidence="21 22">
    <name type="scientific">Cutaneotrichosporon spelunceum</name>
    <dbReference type="NCBI Taxonomy" id="1672016"/>
    <lineage>
        <taxon>Eukaryota</taxon>
        <taxon>Fungi</taxon>
        <taxon>Dikarya</taxon>
        <taxon>Basidiomycota</taxon>
        <taxon>Agaricomycotina</taxon>
        <taxon>Tremellomycetes</taxon>
        <taxon>Trichosporonales</taxon>
        <taxon>Trichosporonaceae</taxon>
        <taxon>Cutaneotrichosporon</taxon>
    </lineage>
</organism>
<evidence type="ECO:0000256" key="7">
    <source>
        <dbReference type="ARBA" id="ARBA00022765"/>
    </source>
</evidence>
<reference evidence="21" key="2">
    <citation type="submission" date="2023-06" db="EMBL/GenBank/DDBJ databases">
        <authorList>
            <person name="Kobayashi Y."/>
            <person name="Kayamori A."/>
            <person name="Aoki K."/>
            <person name="Shiwa Y."/>
            <person name="Fujita N."/>
            <person name="Sugita T."/>
            <person name="Iwasaki W."/>
            <person name="Tanaka N."/>
            <person name="Takashima M."/>
        </authorList>
    </citation>
    <scope>NUCLEOTIDE SEQUENCE</scope>
    <source>
        <strain evidence="21">HIS016</strain>
    </source>
</reference>
<feature type="region of interest" description="Disordered" evidence="16">
    <location>
        <begin position="1"/>
        <end position="53"/>
    </location>
</feature>
<dbReference type="PANTHER" id="PTHR10459">
    <property type="entry name" value="DNA LIGASE"/>
    <property type="match status" value="1"/>
</dbReference>
<reference evidence="21" key="1">
    <citation type="journal article" date="2023" name="BMC Genomics">
        <title>Chromosome-level genome assemblies of Cutaneotrichosporon spp. (Trichosporonales, Basidiomycota) reveal imbalanced evolution between nucleotide sequences and chromosome synteny.</title>
        <authorList>
            <person name="Kobayashi Y."/>
            <person name="Kayamori A."/>
            <person name="Aoki K."/>
            <person name="Shiwa Y."/>
            <person name="Matsutani M."/>
            <person name="Fujita N."/>
            <person name="Sugita T."/>
            <person name="Iwasaki W."/>
            <person name="Tanaka N."/>
            <person name="Takashima M."/>
        </authorList>
    </citation>
    <scope>NUCLEOTIDE SEQUENCE</scope>
    <source>
        <strain evidence="21">HIS016</strain>
    </source>
</reference>
<dbReference type="EMBL" id="BTCM01000004">
    <property type="protein sequence ID" value="GMK57423.1"/>
    <property type="molecule type" value="Genomic_DNA"/>
</dbReference>
<evidence type="ECO:0000256" key="11">
    <source>
        <dbReference type="ARBA" id="ARBA00023125"/>
    </source>
</evidence>
<keyword evidence="8" id="KW-0863">Zinc-finger</keyword>
<comment type="similarity">
    <text evidence="13">Belongs to the ARTD/PARP family.</text>
</comment>
<name>A0AAD3TVJ3_9TREE</name>
<dbReference type="Gene3D" id="2.20.140.10">
    <property type="entry name" value="WGR domain"/>
    <property type="match status" value="1"/>
</dbReference>
<dbReference type="Gene3D" id="1.20.142.10">
    <property type="entry name" value="Poly(ADP-ribose) polymerase, regulatory domain"/>
    <property type="match status" value="1"/>
</dbReference>
<keyword evidence="3 15" id="KW-0808">Transferase</keyword>
<keyword evidence="12" id="KW-0539">Nucleus</keyword>
<evidence type="ECO:0000256" key="8">
    <source>
        <dbReference type="ARBA" id="ARBA00022771"/>
    </source>
</evidence>
<protein>
    <recommendedName>
        <fullName evidence="15">Poly [ADP-ribose] polymerase</fullName>
        <shortName evidence="15">PARP</shortName>
        <ecNumber evidence="15">2.4.2.-</ecNumber>
    </recommendedName>
</protein>
<dbReference type="GO" id="GO:0003677">
    <property type="term" value="F:DNA binding"/>
    <property type="evidence" value="ECO:0007669"/>
    <property type="project" value="UniProtKB-KW"/>
</dbReference>
<dbReference type="CDD" id="cd01437">
    <property type="entry name" value="parp_like"/>
    <property type="match status" value="1"/>
</dbReference>
<feature type="domain" description="PARP catalytic" evidence="18">
    <location>
        <begin position="516"/>
        <end position="749"/>
    </location>
</feature>
<feature type="compositionally biased region" description="Low complexity" evidence="16">
    <location>
        <begin position="8"/>
        <end position="17"/>
    </location>
</feature>
<feature type="region of interest" description="Disordered" evidence="16">
    <location>
        <begin position="156"/>
        <end position="217"/>
    </location>
</feature>
<feature type="domain" description="BRCT" evidence="17">
    <location>
        <begin position="76"/>
        <end position="146"/>
    </location>
</feature>
<evidence type="ECO:0000313" key="21">
    <source>
        <dbReference type="EMBL" id="GMK57423.1"/>
    </source>
</evidence>
<keyword evidence="7" id="KW-0013">ADP-ribosylation</keyword>
<feature type="domain" description="PARP alpha-helical" evidence="19">
    <location>
        <begin position="381"/>
        <end position="507"/>
    </location>
</feature>
<dbReference type="InterPro" id="IPR004102">
    <property type="entry name" value="Poly(ADP-ribose)pol_reg_dom"/>
</dbReference>
<evidence type="ECO:0000256" key="16">
    <source>
        <dbReference type="SAM" id="MobiDB-lite"/>
    </source>
</evidence>
<evidence type="ECO:0000256" key="10">
    <source>
        <dbReference type="ARBA" id="ARBA00023027"/>
    </source>
</evidence>
<dbReference type="PROSITE" id="PS51059">
    <property type="entry name" value="PARP_CATALYTIC"/>
    <property type="match status" value="1"/>
</dbReference>
<keyword evidence="4" id="KW-0548">Nucleotidyltransferase</keyword>
<dbReference type="InterPro" id="IPR008893">
    <property type="entry name" value="WGR_domain"/>
</dbReference>
<dbReference type="FunFam" id="1.20.142.10:FF:000002">
    <property type="entry name" value="Poly [ADP-ribose] polymerase"/>
    <property type="match status" value="1"/>
</dbReference>
<comment type="subcellular location">
    <subcellularLocation>
        <location evidence="1">Nucleus</location>
    </subcellularLocation>
</comment>
<dbReference type="EC" id="2.4.2.-" evidence="15"/>
<keyword evidence="5" id="KW-0479">Metal-binding</keyword>
<feature type="domain" description="WGR" evidence="20">
    <location>
        <begin position="255"/>
        <end position="349"/>
    </location>
</feature>
<dbReference type="GO" id="GO:0016779">
    <property type="term" value="F:nucleotidyltransferase activity"/>
    <property type="evidence" value="ECO:0007669"/>
    <property type="project" value="UniProtKB-KW"/>
</dbReference>
<evidence type="ECO:0000256" key="4">
    <source>
        <dbReference type="ARBA" id="ARBA00022695"/>
    </source>
</evidence>
<dbReference type="Pfam" id="PF02877">
    <property type="entry name" value="PARP_reg"/>
    <property type="match status" value="1"/>
</dbReference>
<evidence type="ECO:0000259" key="20">
    <source>
        <dbReference type="PROSITE" id="PS51977"/>
    </source>
</evidence>
<feature type="compositionally biased region" description="Pro residues" evidence="16">
    <location>
        <begin position="18"/>
        <end position="28"/>
    </location>
</feature>